<feature type="region of interest" description="Disordered" evidence="1">
    <location>
        <begin position="298"/>
        <end position="363"/>
    </location>
</feature>
<feature type="region of interest" description="Disordered" evidence="1">
    <location>
        <begin position="67"/>
        <end position="100"/>
    </location>
</feature>
<keyword evidence="3" id="KW-1185">Reference proteome</keyword>
<comment type="caution">
    <text evidence="2">The sequence shown here is derived from an EMBL/GenBank/DDBJ whole genome shotgun (WGS) entry which is preliminary data.</text>
</comment>
<dbReference type="GeneID" id="73332809"/>
<feature type="compositionally biased region" description="Polar residues" evidence="1">
    <location>
        <begin position="259"/>
        <end position="285"/>
    </location>
</feature>
<feature type="compositionally biased region" description="Polar residues" evidence="1">
    <location>
        <begin position="308"/>
        <end position="317"/>
    </location>
</feature>
<dbReference type="AlphaFoldDB" id="A0AA37ULI9"/>
<dbReference type="Proteomes" id="UP001055115">
    <property type="component" value="Unassembled WGS sequence"/>
</dbReference>
<protein>
    <recommendedName>
        <fullName evidence="4">BZIP domain-containing protein</fullName>
    </recommendedName>
</protein>
<accession>A0AA37ULI9</accession>
<name>A0AA37ULI9_9PEZI</name>
<organism evidence="2 3">
    <name type="scientific">Colletotrichum spaethianum</name>
    <dbReference type="NCBI Taxonomy" id="700344"/>
    <lineage>
        <taxon>Eukaryota</taxon>
        <taxon>Fungi</taxon>
        <taxon>Dikarya</taxon>
        <taxon>Ascomycota</taxon>
        <taxon>Pezizomycotina</taxon>
        <taxon>Sordariomycetes</taxon>
        <taxon>Hypocreomycetidae</taxon>
        <taxon>Glomerellales</taxon>
        <taxon>Glomerellaceae</taxon>
        <taxon>Colletotrichum</taxon>
        <taxon>Colletotrichum spaethianum species complex</taxon>
    </lineage>
</organism>
<gene>
    <name evidence="2" type="ORF">ColSpa_12007</name>
</gene>
<feature type="compositionally biased region" description="Polar residues" evidence="1">
    <location>
        <begin position="242"/>
        <end position="252"/>
    </location>
</feature>
<dbReference type="Gene3D" id="1.20.5.170">
    <property type="match status" value="1"/>
</dbReference>
<evidence type="ECO:0008006" key="4">
    <source>
        <dbReference type="Google" id="ProtNLM"/>
    </source>
</evidence>
<evidence type="ECO:0000313" key="3">
    <source>
        <dbReference type="Proteomes" id="UP001055115"/>
    </source>
</evidence>
<feature type="compositionally biased region" description="Polar residues" evidence="1">
    <location>
        <begin position="72"/>
        <end position="82"/>
    </location>
</feature>
<evidence type="ECO:0000313" key="2">
    <source>
        <dbReference type="EMBL" id="GKT51826.1"/>
    </source>
</evidence>
<dbReference type="RefSeq" id="XP_049134176.1">
    <property type="nucleotide sequence ID" value="XM_049278219.1"/>
</dbReference>
<sequence>MASRLPLTPLPKTTKRSLQAELEEIRSFQRQRDAVLGALAAPGQAHNVLLRLWSGETFERIYEKLETHHPASPTTGQGSDALSRTPHIKEDPFSTLTQTPLCSPPILDYSNSTDLHGSETSYIQSAIENQNPISDGTKVEADGLMSYLEAFMLSHMALPHGVNEYDTTDYTPTMPFGPFMEYKTPLIHPNTHYSGQTYPMDDVGNVNWWEPGLSGPVLASYTVSSSTNHSAWPYPQFPAPDISSQAQASHLQPSPMHSPENNGSPLISRSSLWGQSHRSNGSSIASAGESLYSTLLPPKKRKLEVNEQDSSITAGTRNDNKKNHKTSTDYKAQSKSPVQEAPSHDRERYRQASARNWQKKKQQTTDLEAAMNIAEARNCELHGEYSEVLSQVMDAKNALMDHAKCNHPAISSWLRCQTTKYVLNKGAAVDREQKDQYELGDMAAPAYPVGRKRAAYR</sequence>
<feature type="region of interest" description="Disordered" evidence="1">
    <location>
        <begin position="236"/>
        <end position="285"/>
    </location>
</feature>
<evidence type="ECO:0000256" key="1">
    <source>
        <dbReference type="SAM" id="MobiDB-lite"/>
    </source>
</evidence>
<proteinExistence type="predicted"/>
<reference evidence="2 3" key="1">
    <citation type="submission" date="2022-03" db="EMBL/GenBank/DDBJ databases">
        <title>Genome data of Colletotrichum spp.</title>
        <authorList>
            <person name="Utami Y.D."/>
            <person name="Hiruma K."/>
        </authorList>
    </citation>
    <scope>NUCLEOTIDE SEQUENCE [LARGE SCALE GENOMIC DNA]</scope>
    <source>
        <strain evidence="2 3">MAFF 239500</strain>
    </source>
</reference>
<dbReference type="EMBL" id="BQXU01000055">
    <property type="protein sequence ID" value="GKT51826.1"/>
    <property type="molecule type" value="Genomic_DNA"/>
</dbReference>
<dbReference type="CDD" id="cd14686">
    <property type="entry name" value="bZIP"/>
    <property type="match status" value="1"/>
</dbReference>